<proteinExistence type="predicted"/>
<dbReference type="EMBL" id="CAJPWZ010000724">
    <property type="protein sequence ID" value="CAG2199787.1"/>
    <property type="molecule type" value="Genomic_DNA"/>
</dbReference>
<gene>
    <name evidence="2" type="ORF">MEDL_14494</name>
</gene>
<comment type="caution">
    <text evidence="2">The sequence shown here is derived from an EMBL/GenBank/DDBJ whole genome shotgun (WGS) entry which is preliminary data.</text>
</comment>
<dbReference type="Proteomes" id="UP000683360">
    <property type="component" value="Unassembled WGS sequence"/>
</dbReference>
<protein>
    <recommendedName>
        <fullName evidence="4">Endonuclease/exonuclease/phosphatase domain-containing protein</fullName>
    </recommendedName>
</protein>
<dbReference type="OrthoDB" id="6073759at2759"/>
<dbReference type="AlphaFoldDB" id="A0A8S3QY29"/>
<reference evidence="2" key="1">
    <citation type="submission" date="2021-03" db="EMBL/GenBank/DDBJ databases">
        <authorList>
            <person name="Bekaert M."/>
        </authorList>
    </citation>
    <scope>NUCLEOTIDE SEQUENCE</scope>
</reference>
<evidence type="ECO:0000313" key="2">
    <source>
        <dbReference type="EMBL" id="CAG2199787.1"/>
    </source>
</evidence>
<organism evidence="2 3">
    <name type="scientific">Mytilus edulis</name>
    <name type="common">Blue mussel</name>
    <dbReference type="NCBI Taxonomy" id="6550"/>
    <lineage>
        <taxon>Eukaryota</taxon>
        <taxon>Metazoa</taxon>
        <taxon>Spiralia</taxon>
        <taxon>Lophotrochozoa</taxon>
        <taxon>Mollusca</taxon>
        <taxon>Bivalvia</taxon>
        <taxon>Autobranchia</taxon>
        <taxon>Pteriomorphia</taxon>
        <taxon>Mytilida</taxon>
        <taxon>Mytiloidea</taxon>
        <taxon>Mytilidae</taxon>
        <taxon>Mytilinae</taxon>
        <taxon>Mytilus</taxon>
    </lineage>
</organism>
<accession>A0A8S3QY29</accession>
<sequence>MALQQQITSFVSTANVGKLSATQENDDSVFSDSTPAKPKSAKRPHTCLSSDGDHSLCIETELNEIRNSMKNILRKEDVKLIVTETVTSLLTQMKKEMKKELKKEMMVEIQSNQEKVEQHFKSEVSRLSARIDSVEFDNANILEKNASLHKENRLLKEEIENTGKLDVNIDQSEIVAAHRIPGKPGKPRPILVKFLRMESKIALLRNRKLINEKLEVRISDDVTRLNQGLLNRLYLHEDVTSACVNCRGLSETVKRIDIFTKYKDLYDITILVDTHSTSEKEKQWLHEWGYVGKFSSYSSKSRGVAILFKNTFEFKIHDETIDLMGNFIILDITIQDYRITLAAIYGPNNDDPVFFENIKHKISRYSNSSIVVAGDWNVVQDYDMDTLHYRSENNPQSKAKIHESFKETEFIEKVKGDIKTVIEEYESDPSIDIETEDKQFNISYQLLWDMIKMKVRGSAISFSSFQKKEGNKKEKDLLYKISLLDEKLLENNLPSVYQEREGMELELKILREKNVKGIITRAKARWQVEGEKGSNYFCNLEKKHYTEKIIPKLILEDETEITDPSSIRNEQKQFYKNYILVVNHCYLKLTGTHFFNMIILLLQNRMRKRWVPVRDF</sequence>
<dbReference type="InterPro" id="IPR036691">
    <property type="entry name" value="Endo/exonu/phosph_ase_sf"/>
</dbReference>
<keyword evidence="3" id="KW-1185">Reference proteome</keyword>
<name>A0A8S3QY29_MYTED</name>
<evidence type="ECO:0000256" key="1">
    <source>
        <dbReference type="SAM" id="MobiDB-lite"/>
    </source>
</evidence>
<evidence type="ECO:0008006" key="4">
    <source>
        <dbReference type="Google" id="ProtNLM"/>
    </source>
</evidence>
<evidence type="ECO:0000313" key="3">
    <source>
        <dbReference type="Proteomes" id="UP000683360"/>
    </source>
</evidence>
<dbReference type="Gene3D" id="3.60.10.10">
    <property type="entry name" value="Endonuclease/exonuclease/phosphatase"/>
    <property type="match status" value="1"/>
</dbReference>
<feature type="region of interest" description="Disordered" evidence="1">
    <location>
        <begin position="21"/>
        <end position="48"/>
    </location>
</feature>
<dbReference type="SUPFAM" id="SSF56219">
    <property type="entry name" value="DNase I-like"/>
    <property type="match status" value="1"/>
</dbReference>